<evidence type="ECO:0000256" key="1">
    <source>
        <dbReference type="SAM" id="MobiDB-lite"/>
    </source>
</evidence>
<protein>
    <submittedName>
        <fullName evidence="2">Uncharacterized protein</fullName>
    </submittedName>
</protein>
<name>A0A2G9QF00_AQUCT</name>
<accession>A0A2G9QF00</accession>
<dbReference type="AlphaFoldDB" id="A0A2G9QF00"/>
<feature type="compositionally biased region" description="Low complexity" evidence="1">
    <location>
        <begin position="1"/>
        <end position="16"/>
    </location>
</feature>
<gene>
    <name evidence="2" type="ORF">AB205_0015540</name>
</gene>
<organism evidence="2 3">
    <name type="scientific">Aquarana catesbeiana</name>
    <name type="common">American bullfrog</name>
    <name type="synonym">Rana catesbeiana</name>
    <dbReference type="NCBI Taxonomy" id="8400"/>
    <lineage>
        <taxon>Eukaryota</taxon>
        <taxon>Metazoa</taxon>
        <taxon>Chordata</taxon>
        <taxon>Craniata</taxon>
        <taxon>Vertebrata</taxon>
        <taxon>Euteleostomi</taxon>
        <taxon>Amphibia</taxon>
        <taxon>Batrachia</taxon>
        <taxon>Anura</taxon>
        <taxon>Neobatrachia</taxon>
        <taxon>Ranoidea</taxon>
        <taxon>Ranidae</taxon>
        <taxon>Aquarana</taxon>
    </lineage>
</organism>
<sequence>MRMTTRRQAASQTTAGRGRKSMDGIKAFMSPRTPESTGRLDIKKQSGATTTDVVEKTEWESGTKRVNAQTKGDSVIRNGQKVKIQ</sequence>
<evidence type="ECO:0000313" key="2">
    <source>
        <dbReference type="EMBL" id="PIO14182.1"/>
    </source>
</evidence>
<reference evidence="3" key="1">
    <citation type="journal article" date="2017" name="Nat. Commun.">
        <title>The North American bullfrog draft genome provides insight into hormonal regulation of long noncoding RNA.</title>
        <authorList>
            <person name="Hammond S.A."/>
            <person name="Warren R.L."/>
            <person name="Vandervalk B.P."/>
            <person name="Kucuk E."/>
            <person name="Khan H."/>
            <person name="Gibb E.A."/>
            <person name="Pandoh P."/>
            <person name="Kirk H."/>
            <person name="Zhao Y."/>
            <person name="Jones M."/>
            <person name="Mungall A.J."/>
            <person name="Coope R."/>
            <person name="Pleasance S."/>
            <person name="Moore R.A."/>
            <person name="Holt R.A."/>
            <person name="Round J.M."/>
            <person name="Ohora S."/>
            <person name="Walle B.V."/>
            <person name="Veldhoen N."/>
            <person name="Helbing C.C."/>
            <person name="Birol I."/>
        </authorList>
    </citation>
    <scope>NUCLEOTIDE SEQUENCE [LARGE SCALE GENOMIC DNA]</scope>
</reference>
<dbReference type="EMBL" id="KZ021032">
    <property type="protein sequence ID" value="PIO14182.1"/>
    <property type="molecule type" value="Genomic_DNA"/>
</dbReference>
<feature type="compositionally biased region" description="Basic and acidic residues" evidence="1">
    <location>
        <begin position="53"/>
        <end position="63"/>
    </location>
</feature>
<feature type="region of interest" description="Disordered" evidence="1">
    <location>
        <begin position="1"/>
        <end position="85"/>
    </location>
</feature>
<dbReference type="Proteomes" id="UP000228934">
    <property type="component" value="Unassembled WGS sequence"/>
</dbReference>
<keyword evidence="3" id="KW-1185">Reference proteome</keyword>
<evidence type="ECO:0000313" key="3">
    <source>
        <dbReference type="Proteomes" id="UP000228934"/>
    </source>
</evidence>
<proteinExistence type="predicted"/>